<name>A0A2P4XNK0_9STRA</name>
<protein>
    <submittedName>
        <fullName evidence="1">Uncharacterized protein</fullName>
    </submittedName>
</protein>
<gene>
    <name evidence="1" type="ORF">PHPALM_16923</name>
</gene>
<dbReference type="OrthoDB" id="10462678at2759"/>
<reference evidence="1 2" key="1">
    <citation type="journal article" date="2017" name="Genome Biol. Evol.">
        <title>Phytophthora megakarya and P. palmivora, closely related causal agents of cacao black pod rot, underwent increases in genome sizes and gene numbers by different mechanisms.</title>
        <authorList>
            <person name="Ali S.S."/>
            <person name="Shao J."/>
            <person name="Lary D.J."/>
            <person name="Kronmiller B."/>
            <person name="Shen D."/>
            <person name="Strem M.D."/>
            <person name="Amoako-Attah I."/>
            <person name="Akrofi A.Y."/>
            <person name="Begoude B.A."/>
            <person name="Ten Hoopen G.M."/>
            <person name="Coulibaly K."/>
            <person name="Kebe B.I."/>
            <person name="Melnick R.L."/>
            <person name="Guiltinan M.J."/>
            <person name="Tyler B.M."/>
            <person name="Meinhardt L.W."/>
            <person name="Bailey B.A."/>
        </authorList>
    </citation>
    <scope>NUCLEOTIDE SEQUENCE [LARGE SCALE GENOMIC DNA]</scope>
    <source>
        <strain evidence="2">sbr112.9</strain>
    </source>
</reference>
<dbReference type="AlphaFoldDB" id="A0A2P4XNK0"/>
<dbReference type="EMBL" id="NCKW01009472">
    <property type="protein sequence ID" value="POM67117.1"/>
    <property type="molecule type" value="Genomic_DNA"/>
</dbReference>
<evidence type="ECO:0000313" key="1">
    <source>
        <dbReference type="EMBL" id="POM67117.1"/>
    </source>
</evidence>
<organism evidence="1 2">
    <name type="scientific">Phytophthora palmivora</name>
    <dbReference type="NCBI Taxonomy" id="4796"/>
    <lineage>
        <taxon>Eukaryota</taxon>
        <taxon>Sar</taxon>
        <taxon>Stramenopiles</taxon>
        <taxon>Oomycota</taxon>
        <taxon>Peronosporomycetes</taxon>
        <taxon>Peronosporales</taxon>
        <taxon>Peronosporaceae</taxon>
        <taxon>Phytophthora</taxon>
    </lineage>
</organism>
<dbReference type="Proteomes" id="UP000237271">
    <property type="component" value="Unassembled WGS sequence"/>
</dbReference>
<accession>A0A2P4XNK0</accession>
<proteinExistence type="predicted"/>
<comment type="caution">
    <text evidence="1">The sequence shown here is derived from an EMBL/GenBank/DDBJ whole genome shotgun (WGS) entry which is preliminary data.</text>
</comment>
<sequence length="97" mass="11342">MFSQNLDREGSQPCITLVLLMQHGKANTFGKLQHVGFMRNKDVHERLLCNCLNSLTSNKNLFRLSDTLKIALMWKYRKHDVMEDGEWILVKLPTQRP</sequence>
<keyword evidence="2" id="KW-1185">Reference proteome</keyword>
<evidence type="ECO:0000313" key="2">
    <source>
        <dbReference type="Proteomes" id="UP000237271"/>
    </source>
</evidence>